<accession>A0A6P1TPY8</accession>
<dbReference type="AlphaFoldDB" id="A0A6P1TPY8"/>
<dbReference type="InterPro" id="IPR045611">
    <property type="entry name" value="DUF6449"/>
</dbReference>
<dbReference type="Pfam" id="PF20047">
    <property type="entry name" value="DUF6449"/>
    <property type="match status" value="1"/>
</dbReference>
<dbReference type="RefSeq" id="WP_161839094.1">
    <property type="nucleotide sequence ID" value="NZ_CP048000.1"/>
</dbReference>
<dbReference type="Proteomes" id="UP000464314">
    <property type="component" value="Chromosome"/>
</dbReference>
<feature type="domain" description="DUF6449" evidence="1">
    <location>
        <begin position="101"/>
        <end position="204"/>
    </location>
</feature>
<gene>
    <name evidence="2" type="ORF">Ana3638_16965</name>
</gene>
<proteinExistence type="predicted"/>
<protein>
    <recommendedName>
        <fullName evidence="1">DUF6449 domain-containing protein</fullName>
    </recommendedName>
</protein>
<dbReference type="EMBL" id="CP048000">
    <property type="protein sequence ID" value="QHQ62269.1"/>
    <property type="molecule type" value="Genomic_DNA"/>
</dbReference>
<keyword evidence="3" id="KW-1185">Reference proteome</keyword>
<dbReference type="KEGG" id="anr:Ana3638_16965"/>
<organism evidence="2 3">
    <name type="scientific">Anaerocolumna sedimenticola</name>
    <dbReference type="NCBI Taxonomy" id="2696063"/>
    <lineage>
        <taxon>Bacteria</taxon>
        <taxon>Bacillati</taxon>
        <taxon>Bacillota</taxon>
        <taxon>Clostridia</taxon>
        <taxon>Lachnospirales</taxon>
        <taxon>Lachnospiraceae</taxon>
        <taxon>Anaerocolumna</taxon>
    </lineage>
</organism>
<evidence type="ECO:0000313" key="3">
    <source>
        <dbReference type="Proteomes" id="UP000464314"/>
    </source>
</evidence>
<evidence type="ECO:0000313" key="2">
    <source>
        <dbReference type="EMBL" id="QHQ62269.1"/>
    </source>
</evidence>
<name>A0A6P1TPY8_9FIRM</name>
<reference evidence="2 3" key="1">
    <citation type="submission" date="2020-01" db="EMBL/GenBank/DDBJ databases">
        <title>Genome analysis of Anaerocolumna sp. CBA3638.</title>
        <authorList>
            <person name="Kim J."/>
            <person name="Roh S.W."/>
        </authorList>
    </citation>
    <scope>NUCLEOTIDE SEQUENCE [LARGE SCALE GENOMIC DNA]</scope>
    <source>
        <strain evidence="2 3">CBA3638</strain>
    </source>
</reference>
<evidence type="ECO:0000259" key="1">
    <source>
        <dbReference type="Pfam" id="PF20047"/>
    </source>
</evidence>
<sequence length="340" mass="39555">MIICAVTVLFIAGIFKFDVFRFDSYIPDKDKIESVSAALTGMDDDINYYLADIRRSDSISYQLKNMKLTDITVAYQLAEQGIKNPLKETDGQQGCTYYIKYNLKNGRKVYRTYQLKSKDNYDRLKNLYASRDFKDGHYPINKWKLQDILSISCDNELEYKKFSLSKEEKQQLLDIFKEELNNLTLDEIRDTVPLARIIFEFKDDRSEYKIYPSCVKTIEFLKNHGFKAEDVLDENNIDEIVITNNGLADENRMDLKSSSKTSTGVTASYTDKTQIKEIFAALVPNNYYWNNVAFIEANQYIDVTVTFIQDEYGNKAQDSYLFKKDRIPDFVKTALSITEE</sequence>